<dbReference type="Pfam" id="PF02463">
    <property type="entry name" value="SMC_N"/>
    <property type="match status" value="1"/>
</dbReference>
<dbReference type="InterPro" id="IPR042174">
    <property type="entry name" value="RecF_2"/>
</dbReference>
<dbReference type="RefSeq" id="WP_084372918.1">
    <property type="nucleotide sequence ID" value="NZ_FWYF01000002.1"/>
</dbReference>
<keyword evidence="13" id="KW-1185">Reference proteome</keyword>
<keyword evidence="6 9" id="KW-0547">Nucleotide-binding</keyword>
<evidence type="ECO:0000256" key="3">
    <source>
        <dbReference type="ARBA" id="ARBA00020170"/>
    </source>
</evidence>
<dbReference type="NCBIfam" id="TIGR00611">
    <property type="entry name" value="recf"/>
    <property type="match status" value="1"/>
</dbReference>
<gene>
    <name evidence="9" type="primary">recF</name>
    <name evidence="12" type="ORF">SAMN04488029_2260</name>
</gene>
<reference evidence="12 13" key="1">
    <citation type="submission" date="2017-04" db="EMBL/GenBank/DDBJ databases">
        <authorList>
            <person name="Afonso C.L."/>
            <person name="Miller P.J."/>
            <person name="Scott M.A."/>
            <person name="Spackman E."/>
            <person name="Goraichik I."/>
            <person name="Dimitrov K.M."/>
            <person name="Suarez D.L."/>
            <person name="Swayne D.E."/>
        </authorList>
    </citation>
    <scope>NUCLEOTIDE SEQUENCE [LARGE SCALE GENOMIC DNA]</scope>
    <source>
        <strain evidence="12 13">DSM 26133</strain>
    </source>
</reference>
<evidence type="ECO:0000256" key="9">
    <source>
        <dbReference type="HAMAP-Rule" id="MF_00365"/>
    </source>
</evidence>
<evidence type="ECO:0000256" key="6">
    <source>
        <dbReference type="ARBA" id="ARBA00022741"/>
    </source>
</evidence>
<dbReference type="GO" id="GO:0005737">
    <property type="term" value="C:cytoplasm"/>
    <property type="evidence" value="ECO:0007669"/>
    <property type="project" value="UniProtKB-SubCell"/>
</dbReference>
<dbReference type="SUPFAM" id="SSF52540">
    <property type="entry name" value="P-loop containing nucleoside triphosphate hydrolases"/>
    <property type="match status" value="1"/>
</dbReference>
<dbReference type="Proteomes" id="UP000192472">
    <property type="component" value="Unassembled WGS sequence"/>
</dbReference>
<dbReference type="InterPro" id="IPR027417">
    <property type="entry name" value="P-loop_NTPase"/>
</dbReference>
<dbReference type="GO" id="GO:0009432">
    <property type="term" value="P:SOS response"/>
    <property type="evidence" value="ECO:0007669"/>
    <property type="project" value="UniProtKB-UniRule"/>
</dbReference>
<dbReference type="EMBL" id="FWYF01000002">
    <property type="protein sequence ID" value="SMD34935.1"/>
    <property type="molecule type" value="Genomic_DNA"/>
</dbReference>
<dbReference type="STRING" id="692418.SAMN04488029_2260"/>
<dbReference type="InterPro" id="IPR003395">
    <property type="entry name" value="RecF/RecN/SMC_N"/>
</dbReference>
<dbReference type="PROSITE" id="PS00618">
    <property type="entry name" value="RECF_2"/>
    <property type="match status" value="1"/>
</dbReference>
<keyword evidence="7 9" id="KW-0067">ATP-binding</keyword>
<comment type="subcellular location">
    <subcellularLocation>
        <location evidence="1 9 10">Cytoplasm</location>
    </subcellularLocation>
</comment>
<keyword evidence="5 9" id="KW-0235">DNA replication</keyword>
<dbReference type="HAMAP" id="MF_00365">
    <property type="entry name" value="RecF"/>
    <property type="match status" value="1"/>
</dbReference>
<dbReference type="GO" id="GO:0000731">
    <property type="term" value="P:DNA synthesis involved in DNA repair"/>
    <property type="evidence" value="ECO:0007669"/>
    <property type="project" value="TreeGrafter"/>
</dbReference>
<organism evidence="12 13">
    <name type="scientific">Reichenbachiella faecimaris</name>
    <dbReference type="NCBI Taxonomy" id="692418"/>
    <lineage>
        <taxon>Bacteria</taxon>
        <taxon>Pseudomonadati</taxon>
        <taxon>Bacteroidota</taxon>
        <taxon>Cytophagia</taxon>
        <taxon>Cytophagales</taxon>
        <taxon>Reichenbachiellaceae</taxon>
        <taxon>Reichenbachiella</taxon>
    </lineage>
</organism>
<comment type="similarity">
    <text evidence="2 9 10">Belongs to the RecF family.</text>
</comment>
<dbReference type="PANTHER" id="PTHR32182:SF0">
    <property type="entry name" value="DNA REPLICATION AND REPAIR PROTEIN RECF"/>
    <property type="match status" value="1"/>
</dbReference>
<protein>
    <recommendedName>
        <fullName evidence="3 9">DNA replication and repair protein RecF</fullName>
    </recommendedName>
</protein>
<sequence>MFLQSLSLQYFKNYEKVEVSFCDHFNCLVGINGSGKTNVLDAIHYLSTTKSAFHALDAQSINHDGQYFVINGQFCLNDKESKVHCSLKKNSRKTFKVDDYEYEKLSEHVGKFPIVLIAPNDDELIRESNETRRKFFNSIISQYDQKYLHSLIKYNHHLKQRNALLKSMNESGRMDDVMIEAYNEPLIVLGQEIAKTRKSFIKEFLPHLQANYDRISDKREKVSVVYHTKVLDKNFAEQLAKGTQKDVITQRTNLGIHRDEYLFEIDDFLIKKYGSQGQQKSLLISLKLAQFEFIKSHLGQTPILLLDDIFDKLDDGRISQLMSIIGSNDFGQVFVTDAREERTRSLLQGKFEPMKIFQVSGNTIQELD</sequence>
<dbReference type="AlphaFoldDB" id="A0A1W2GE56"/>
<dbReference type="OrthoDB" id="9803889at2"/>
<dbReference type="Gene3D" id="1.20.1050.90">
    <property type="entry name" value="RecF/RecN/SMC, N-terminal domain"/>
    <property type="match status" value="1"/>
</dbReference>
<dbReference type="GO" id="GO:0006302">
    <property type="term" value="P:double-strand break repair"/>
    <property type="evidence" value="ECO:0007669"/>
    <property type="project" value="TreeGrafter"/>
</dbReference>
<evidence type="ECO:0000313" key="12">
    <source>
        <dbReference type="EMBL" id="SMD34935.1"/>
    </source>
</evidence>
<evidence type="ECO:0000259" key="11">
    <source>
        <dbReference type="Pfam" id="PF02463"/>
    </source>
</evidence>
<proteinExistence type="inferred from homology"/>
<keyword evidence="9 10" id="KW-0234">DNA repair</keyword>
<dbReference type="Gene3D" id="3.40.50.300">
    <property type="entry name" value="P-loop containing nucleotide triphosphate hydrolases"/>
    <property type="match status" value="1"/>
</dbReference>
<dbReference type="InterPro" id="IPR001238">
    <property type="entry name" value="DNA-binding_RecF"/>
</dbReference>
<feature type="binding site" evidence="9">
    <location>
        <begin position="30"/>
        <end position="37"/>
    </location>
    <ligand>
        <name>ATP</name>
        <dbReference type="ChEBI" id="CHEBI:30616"/>
    </ligand>
</feature>
<feature type="domain" description="RecF/RecN/SMC N-terminal" evidence="11">
    <location>
        <begin position="2"/>
        <end position="344"/>
    </location>
</feature>
<dbReference type="InterPro" id="IPR018078">
    <property type="entry name" value="DNA-binding_RecF_CS"/>
</dbReference>
<keyword evidence="4 9" id="KW-0963">Cytoplasm</keyword>
<evidence type="ECO:0000313" key="13">
    <source>
        <dbReference type="Proteomes" id="UP000192472"/>
    </source>
</evidence>
<comment type="function">
    <text evidence="9 10">The RecF protein is involved in DNA metabolism; it is required for DNA replication and normal SOS inducibility. RecF binds preferentially to single-stranded, linear DNA. It also seems to bind ATP.</text>
</comment>
<evidence type="ECO:0000256" key="5">
    <source>
        <dbReference type="ARBA" id="ARBA00022705"/>
    </source>
</evidence>
<keyword evidence="9 10" id="KW-0742">SOS response</keyword>
<dbReference type="PANTHER" id="PTHR32182">
    <property type="entry name" value="DNA REPLICATION AND REPAIR PROTEIN RECF"/>
    <property type="match status" value="1"/>
</dbReference>
<evidence type="ECO:0000256" key="4">
    <source>
        <dbReference type="ARBA" id="ARBA00022490"/>
    </source>
</evidence>
<dbReference type="GO" id="GO:0006260">
    <property type="term" value="P:DNA replication"/>
    <property type="evidence" value="ECO:0007669"/>
    <property type="project" value="UniProtKB-UniRule"/>
</dbReference>
<dbReference type="GO" id="GO:0005524">
    <property type="term" value="F:ATP binding"/>
    <property type="evidence" value="ECO:0007669"/>
    <property type="project" value="UniProtKB-UniRule"/>
</dbReference>
<keyword evidence="8 9" id="KW-0238">DNA-binding</keyword>
<evidence type="ECO:0000256" key="1">
    <source>
        <dbReference type="ARBA" id="ARBA00004496"/>
    </source>
</evidence>
<accession>A0A1W2GE56</accession>
<evidence type="ECO:0000256" key="2">
    <source>
        <dbReference type="ARBA" id="ARBA00008016"/>
    </source>
</evidence>
<dbReference type="GO" id="GO:0003697">
    <property type="term" value="F:single-stranded DNA binding"/>
    <property type="evidence" value="ECO:0007669"/>
    <property type="project" value="UniProtKB-UniRule"/>
</dbReference>
<name>A0A1W2GE56_REIFA</name>
<evidence type="ECO:0000256" key="10">
    <source>
        <dbReference type="RuleBase" id="RU000578"/>
    </source>
</evidence>
<evidence type="ECO:0000256" key="7">
    <source>
        <dbReference type="ARBA" id="ARBA00022840"/>
    </source>
</evidence>
<keyword evidence="9 10" id="KW-0227">DNA damage</keyword>
<evidence type="ECO:0000256" key="8">
    <source>
        <dbReference type="ARBA" id="ARBA00023125"/>
    </source>
</evidence>